<organism evidence="2 3">
    <name type="scientific">Ilex paraguariensis</name>
    <name type="common">yerba mate</name>
    <dbReference type="NCBI Taxonomy" id="185542"/>
    <lineage>
        <taxon>Eukaryota</taxon>
        <taxon>Viridiplantae</taxon>
        <taxon>Streptophyta</taxon>
        <taxon>Embryophyta</taxon>
        <taxon>Tracheophyta</taxon>
        <taxon>Spermatophyta</taxon>
        <taxon>Magnoliopsida</taxon>
        <taxon>eudicotyledons</taxon>
        <taxon>Gunneridae</taxon>
        <taxon>Pentapetalae</taxon>
        <taxon>asterids</taxon>
        <taxon>campanulids</taxon>
        <taxon>Aquifoliales</taxon>
        <taxon>Aquifoliaceae</taxon>
        <taxon>Ilex</taxon>
    </lineage>
</organism>
<feature type="compositionally biased region" description="Polar residues" evidence="1">
    <location>
        <begin position="1"/>
        <end position="14"/>
    </location>
</feature>
<proteinExistence type="predicted"/>
<feature type="compositionally biased region" description="Polar residues" evidence="1">
    <location>
        <begin position="43"/>
        <end position="60"/>
    </location>
</feature>
<feature type="non-terminal residue" evidence="2">
    <location>
        <position position="150"/>
    </location>
</feature>
<name>A0ABC8SZL0_9AQUA</name>
<dbReference type="Proteomes" id="UP001642360">
    <property type="component" value="Unassembled WGS sequence"/>
</dbReference>
<feature type="region of interest" description="Disordered" evidence="1">
    <location>
        <begin position="1"/>
        <end position="60"/>
    </location>
</feature>
<comment type="caution">
    <text evidence="2">The sequence shown here is derived from an EMBL/GenBank/DDBJ whole genome shotgun (WGS) entry which is preliminary data.</text>
</comment>
<gene>
    <name evidence="2" type="ORF">ILEXP_LOCUS31502</name>
</gene>
<dbReference type="EMBL" id="CAUOFW020003916">
    <property type="protein sequence ID" value="CAK9162621.1"/>
    <property type="molecule type" value="Genomic_DNA"/>
</dbReference>
<feature type="compositionally biased region" description="Basic and acidic residues" evidence="1">
    <location>
        <begin position="23"/>
        <end position="32"/>
    </location>
</feature>
<protein>
    <submittedName>
        <fullName evidence="2">Uncharacterized protein</fullName>
    </submittedName>
</protein>
<dbReference type="PANTHER" id="PTHR46863:SF1">
    <property type="entry name" value="PROTEIN KINASE SUPERFAMILY PROTEIN"/>
    <property type="match status" value="1"/>
</dbReference>
<evidence type="ECO:0000256" key="1">
    <source>
        <dbReference type="SAM" id="MobiDB-lite"/>
    </source>
</evidence>
<evidence type="ECO:0000313" key="2">
    <source>
        <dbReference type="EMBL" id="CAK9162621.1"/>
    </source>
</evidence>
<dbReference type="AlphaFoldDB" id="A0ABC8SZL0"/>
<sequence length="150" mass="16549">MASQSPKPLSSNRISETSGSHSSSEKISEPSRSHASSKKISGPSRSHPSSFEPSTSVNYTATGSSYNVQDSWISSVSSRTSLSSLRETLSENPHIYDFSEISSATNNFLAKRYSSSSSSASWRCTIRANDVIVFQRSFRRQIEVSELRER</sequence>
<reference evidence="2 3" key="1">
    <citation type="submission" date="2024-02" db="EMBL/GenBank/DDBJ databases">
        <authorList>
            <person name="Vignale AGUSTIN F."/>
            <person name="Sosa J E."/>
            <person name="Modenutti C."/>
        </authorList>
    </citation>
    <scope>NUCLEOTIDE SEQUENCE [LARGE SCALE GENOMIC DNA]</scope>
</reference>
<evidence type="ECO:0000313" key="3">
    <source>
        <dbReference type="Proteomes" id="UP001642360"/>
    </source>
</evidence>
<accession>A0ABC8SZL0</accession>
<dbReference type="PANTHER" id="PTHR46863">
    <property type="entry name" value="OS09G0572100 PROTEIN"/>
    <property type="match status" value="1"/>
</dbReference>
<keyword evidence="3" id="KW-1185">Reference proteome</keyword>